<dbReference type="PANTHER" id="PTHR14614:SF39">
    <property type="entry name" value="HISTIDINE PROTEIN METHYLTRANSFERASE 1 HOMOLOG"/>
    <property type="match status" value="1"/>
</dbReference>
<evidence type="ECO:0000256" key="6">
    <source>
        <dbReference type="ARBA" id="ARBA00022679"/>
    </source>
</evidence>
<sequence>MFKFGFDIEDVDDTEDLLHLGEAPNNTRDQSSAGAPLVVLEPFSEISLKDLLDTIPALISYSPLSIPLSSPRKATTLIRRDLFDARFQLISEGAGDATDDAYQEEQALAFLDAPSDLVPGVYEGGLKTWECSLDLVDYLDSLKDASVPSPKTFVGKKVLEVGCGTGVPSSYIFREVLSCTRTTAISGDPSPRTEIHLQDYNVSVLQLVTLPNILLTWYTSPHADAYRSATGDQEVAPTVDPTDAGELPITAELKDAFLSSLSALKISFRFFSGSWDTFDPIKTIGPAGYDILLTSETIYRTDSLDPLVNLMQVACTGEKKTGLQLENLMSSRLTLEEDEPRYLCLVAAKILYFGVGGGVSDFLKTVKDRNGQVETVLERKAGVGRKIMRVDWL</sequence>
<dbReference type="InterPro" id="IPR019410">
    <property type="entry name" value="Methyltransf_16"/>
</dbReference>
<dbReference type="GO" id="GO:0005737">
    <property type="term" value="C:cytoplasm"/>
    <property type="evidence" value="ECO:0007669"/>
    <property type="project" value="UniProtKB-SubCell"/>
</dbReference>
<keyword evidence="7" id="KW-0949">S-adenosyl-L-methionine</keyword>
<dbReference type="Proteomes" id="UP000027222">
    <property type="component" value="Unassembled WGS sequence"/>
</dbReference>
<protein>
    <recommendedName>
        <fullName evidence="3">protein-histidine N-methyltransferase</fullName>
        <ecNumber evidence="3">2.1.1.85</ecNumber>
    </recommendedName>
</protein>
<dbReference type="GO" id="GO:0018064">
    <property type="term" value="F:protein-L-histidine N-tele-methyltransferase activity"/>
    <property type="evidence" value="ECO:0007669"/>
    <property type="project" value="UniProtKB-EC"/>
</dbReference>
<evidence type="ECO:0000256" key="5">
    <source>
        <dbReference type="ARBA" id="ARBA00022603"/>
    </source>
</evidence>
<evidence type="ECO:0000313" key="11">
    <source>
        <dbReference type="Proteomes" id="UP000027222"/>
    </source>
</evidence>
<dbReference type="Gene3D" id="3.40.50.150">
    <property type="entry name" value="Vaccinia Virus protein VP39"/>
    <property type="match status" value="1"/>
</dbReference>
<reference evidence="11" key="1">
    <citation type="journal article" date="2014" name="Proc. Natl. Acad. Sci. U.S.A.">
        <title>Extensive sampling of basidiomycete genomes demonstrates inadequacy of the white-rot/brown-rot paradigm for wood decay fungi.</title>
        <authorList>
            <person name="Riley R."/>
            <person name="Salamov A.A."/>
            <person name="Brown D.W."/>
            <person name="Nagy L.G."/>
            <person name="Floudas D."/>
            <person name="Held B.W."/>
            <person name="Levasseur A."/>
            <person name="Lombard V."/>
            <person name="Morin E."/>
            <person name="Otillar R."/>
            <person name="Lindquist E.A."/>
            <person name="Sun H."/>
            <person name="LaButti K.M."/>
            <person name="Schmutz J."/>
            <person name="Jabbour D."/>
            <person name="Luo H."/>
            <person name="Baker S.E."/>
            <person name="Pisabarro A.G."/>
            <person name="Walton J.D."/>
            <person name="Blanchette R.A."/>
            <person name="Henrissat B."/>
            <person name="Martin F."/>
            <person name="Cullen D."/>
            <person name="Hibbett D.S."/>
            <person name="Grigoriev I.V."/>
        </authorList>
    </citation>
    <scope>NUCLEOTIDE SEQUENCE [LARGE SCALE GENOMIC DNA]</scope>
    <source>
        <strain evidence="11">CBS 339.88</strain>
    </source>
</reference>
<gene>
    <name evidence="10" type="ORF">GALMADRAFT_73561</name>
</gene>
<evidence type="ECO:0000256" key="3">
    <source>
        <dbReference type="ARBA" id="ARBA00012533"/>
    </source>
</evidence>
<keyword evidence="8" id="KW-0539">Nucleus</keyword>
<evidence type="ECO:0000313" key="10">
    <source>
        <dbReference type="EMBL" id="KDR72512.1"/>
    </source>
</evidence>
<accession>A0A067SR75</accession>
<dbReference type="EC" id="2.1.1.85" evidence="3"/>
<dbReference type="PANTHER" id="PTHR14614">
    <property type="entry name" value="HEPATOCELLULAR CARCINOMA-ASSOCIATED ANTIGEN"/>
    <property type="match status" value="1"/>
</dbReference>
<keyword evidence="11" id="KW-1185">Reference proteome</keyword>
<keyword evidence="5" id="KW-0489">Methyltransferase</keyword>
<dbReference type="STRING" id="685588.A0A067SR75"/>
<evidence type="ECO:0000256" key="4">
    <source>
        <dbReference type="ARBA" id="ARBA00022490"/>
    </source>
</evidence>
<evidence type="ECO:0000256" key="1">
    <source>
        <dbReference type="ARBA" id="ARBA00004123"/>
    </source>
</evidence>
<dbReference type="InterPro" id="IPR029063">
    <property type="entry name" value="SAM-dependent_MTases_sf"/>
</dbReference>
<evidence type="ECO:0000256" key="2">
    <source>
        <dbReference type="ARBA" id="ARBA00004496"/>
    </source>
</evidence>
<organism evidence="10 11">
    <name type="scientific">Galerina marginata (strain CBS 339.88)</name>
    <dbReference type="NCBI Taxonomy" id="685588"/>
    <lineage>
        <taxon>Eukaryota</taxon>
        <taxon>Fungi</taxon>
        <taxon>Dikarya</taxon>
        <taxon>Basidiomycota</taxon>
        <taxon>Agaricomycotina</taxon>
        <taxon>Agaricomycetes</taxon>
        <taxon>Agaricomycetidae</taxon>
        <taxon>Agaricales</taxon>
        <taxon>Agaricineae</taxon>
        <taxon>Strophariaceae</taxon>
        <taxon>Galerina</taxon>
    </lineage>
</organism>
<dbReference type="GO" id="GO:0032259">
    <property type="term" value="P:methylation"/>
    <property type="evidence" value="ECO:0007669"/>
    <property type="project" value="UniProtKB-KW"/>
</dbReference>
<keyword evidence="6" id="KW-0808">Transferase</keyword>
<keyword evidence="4" id="KW-0963">Cytoplasm</keyword>
<dbReference type="GO" id="GO:0005634">
    <property type="term" value="C:nucleus"/>
    <property type="evidence" value="ECO:0007669"/>
    <property type="project" value="UniProtKB-SubCell"/>
</dbReference>
<comment type="subcellular location">
    <subcellularLocation>
        <location evidence="2">Cytoplasm</location>
    </subcellularLocation>
    <subcellularLocation>
        <location evidence="1">Nucleus</location>
    </subcellularLocation>
</comment>
<dbReference type="EMBL" id="KL142388">
    <property type="protein sequence ID" value="KDR72512.1"/>
    <property type="molecule type" value="Genomic_DNA"/>
</dbReference>
<proteinExistence type="inferred from homology"/>
<name>A0A067SR75_GALM3</name>
<evidence type="ECO:0000256" key="9">
    <source>
        <dbReference type="ARBA" id="ARBA00038126"/>
    </source>
</evidence>
<evidence type="ECO:0000256" key="8">
    <source>
        <dbReference type="ARBA" id="ARBA00023242"/>
    </source>
</evidence>
<comment type="similarity">
    <text evidence="9">Belongs to the methyltransferase superfamily. METTL18 family.</text>
</comment>
<dbReference type="OrthoDB" id="1723750at2759"/>
<evidence type="ECO:0000256" key="7">
    <source>
        <dbReference type="ARBA" id="ARBA00022691"/>
    </source>
</evidence>
<dbReference type="HOGENOM" id="CLU_038704_1_1_1"/>
<dbReference type="AlphaFoldDB" id="A0A067SR75"/>